<dbReference type="Gene3D" id="3.40.50.150">
    <property type="entry name" value="Vaccinia Virus protein VP39"/>
    <property type="match status" value="1"/>
</dbReference>
<dbReference type="GO" id="GO:0008757">
    <property type="term" value="F:S-adenosylmethionine-dependent methyltransferase activity"/>
    <property type="evidence" value="ECO:0007669"/>
    <property type="project" value="InterPro"/>
</dbReference>
<accession>A0A1X6NKK4</accession>
<dbReference type="CDD" id="cd02440">
    <property type="entry name" value="AdoMet_MTases"/>
    <property type="match status" value="1"/>
</dbReference>
<dbReference type="PANTHER" id="PTHR43036:SF2">
    <property type="entry name" value="OS04G0481300 PROTEIN"/>
    <property type="match status" value="1"/>
</dbReference>
<dbReference type="SUPFAM" id="SSF53335">
    <property type="entry name" value="S-adenosyl-L-methionine-dependent methyltransferases"/>
    <property type="match status" value="1"/>
</dbReference>
<protein>
    <recommendedName>
        <fullName evidence="1">Methyltransferase type 11 domain-containing protein</fullName>
    </recommendedName>
</protein>
<dbReference type="InterPro" id="IPR013216">
    <property type="entry name" value="Methyltransf_11"/>
</dbReference>
<name>A0A1X6NKK4_PORUM</name>
<dbReference type="Proteomes" id="UP000218209">
    <property type="component" value="Unassembled WGS sequence"/>
</dbReference>
<proteinExistence type="predicted"/>
<feature type="domain" description="Methyltransferase type 11" evidence="1">
    <location>
        <begin position="133"/>
        <end position="183"/>
    </location>
</feature>
<reference evidence="2 3" key="1">
    <citation type="submission" date="2017-03" db="EMBL/GenBank/DDBJ databases">
        <title>WGS assembly of Porphyra umbilicalis.</title>
        <authorList>
            <person name="Brawley S.H."/>
            <person name="Blouin N.A."/>
            <person name="Ficko-Blean E."/>
            <person name="Wheeler G.L."/>
            <person name="Lohr M."/>
            <person name="Goodson H.V."/>
            <person name="Jenkins J.W."/>
            <person name="Blaby-Haas C.E."/>
            <person name="Helliwell K.E."/>
            <person name="Chan C."/>
            <person name="Marriage T."/>
            <person name="Bhattacharya D."/>
            <person name="Klein A.S."/>
            <person name="Badis Y."/>
            <person name="Brodie J."/>
            <person name="Cao Y."/>
            <person name="Collen J."/>
            <person name="Dittami S.M."/>
            <person name="Gachon C.M."/>
            <person name="Green B.R."/>
            <person name="Karpowicz S."/>
            <person name="Kim J.W."/>
            <person name="Kudahl U."/>
            <person name="Lin S."/>
            <person name="Michel G."/>
            <person name="Mittag M."/>
            <person name="Olson B.J."/>
            <person name="Pangilinan J."/>
            <person name="Peng Y."/>
            <person name="Qiu H."/>
            <person name="Shu S."/>
            <person name="Singer J.T."/>
            <person name="Smith A.G."/>
            <person name="Sprecher B.N."/>
            <person name="Wagner V."/>
            <person name="Wang W."/>
            <person name="Wang Z.-Y."/>
            <person name="Yan J."/>
            <person name="Yarish C."/>
            <person name="Zoeuner-Riek S."/>
            <person name="Zhuang Y."/>
            <person name="Zou Y."/>
            <person name="Lindquist E.A."/>
            <person name="Grimwood J."/>
            <person name="Barry K."/>
            <person name="Rokhsar D.S."/>
            <person name="Schmutz J."/>
            <person name="Stiller J.W."/>
            <person name="Grossman A.R."/>
            <person name="Prochnik S.E."/>
        </authorList>
    </citation>
    <scope>NUCLEOTIDE SEQUENCE [LARGE SCALE GENOMIC DNA]</scope>
    <source>
        <strain evidence="2">4086291</strain>
    </source>
</reference>
<dbReference type="PANTHER" id="PTHR43036">
    <property type="entry name" value="OSJNBB0011N17.9 PROTEIN"/>
    <property type="match status" value="1"/>
</dbReference>
<dbReference type="EMBL" id="KV919982">
    <property type="protein sequence ID" value="OSX68893.1"/>
    <property type="molecule type" value="Genomic_DNA"/>
</dbReference>
<dbReference type="AlphaFoldDB" id="A0A1X6NKK4"/>
<keyword evidence="3" id="KW-1185">Reference proteome</keyword>
<dbReference type="Pfam" id="PF08241">
    <property type="entry name" value="Methyltransf_11"/>
    <property type="match status" value="1"/>
</dbReference>
<dbReference type="OrthoDB" id="3618at2759"/>
<evidence type="ECO:0000259" key="1">
    <source>
        <dbReference type="Pfam" id="PF08241"/>
    </source>
</evidence>
<sequence length="247" mass="27285">MANNPLSALRLALLKMSSAFGGGARRPPDISAALANPQWPAEWPFSAADFRRQDESRDTVFYDTPRLVYHIDEFAVGALTSYYARTLPPKADVLDLCSSWVSHLPDDYEAGSVTGLGMVTAELDKNPRLTTRVTQDLNENPSLPFEDASFDVITNVVSVDYLTQPLAIFKEMARVLRPGGSAVMSFSNRCFPSKAIDIWLRTSDMEHAFIVGCYFHYAGGFGPPQAQDISPNPGITDPMFIVRAMKR</sequence>
<evidence type="ECO:0000313" key="3">
    <source>
        <dbReference type="Proteomes" id="UP000218209"/>
    </source>
</evidence>
<dbReference type="InterPro" id="IPR029063">
    <property type="entry name" value="SAM-dependent_MTases_sf"/>
</dbReference>
<gene>
    <name evidence="2" type="ORF">BU14_2120s0001</name>
</gene>
<organism evidence="2 3">
    <name type="scientific">Porphyra umbilicalis</name>
    <name type="common">Purple laver</name>
    <name type="synonym">Red alga</name>
    <dbReference type="NCBI Taxonomy" id="2786"/>
    <lineage>
        <taxon>Eukaryota</taxon>
        <taxon>Rhodophyta</taxon>
        <taxon>Bangiophyceae</taxon>
        <taxon>Bangiales</taxon>
        <taxon>Bangiaceae</taxon>
        <taxon>Porphyra</taxon>
    </lineage>
</organism>
<evidence type="ECO:0000313" key="2">
    <source>
        <dbReference type="EMBL" id="OSX68893.1"/>
    </source>
</evidence>